<reference evidence="1 2" key="1">
    <citation type="submission" date="2022-07" db="EMBL/GenBank/DDBJ databases">
        <title>Genome-wide signatures of adaptation to extreme environments.</title>
        <authorList>
            <person name="Cho C.H."/>
            <person name="Yoon H.S."/>
        </authorList>
    </citation>
    <scope>NUCLEOTIDE SEQUENCE [LARGE SCALE GENOMIC DNA]</scope>
    <source>
        <strain evidence="1 2">108.79 E11</strain>
    </source>
</reference>
<evidence type="ECO:0000313" key="1">
    <source>
        <dbReference type="EMBL" id="KAK4522282.1"/>
    </source>
</evidence>
<sequence length="196" mass="22620">MAKSIHCARLVPQNTSELENIQLKFEQIAKSITRLIDYIPKLDQMEVTIDKFSTFDKVCTQAISLDFSCYDWNIPIQSAASETTTKTDWGLNNTRHTKNKSKTITTTTTTFERTFQIILESLPKQFRTKKDHIEKLERIIHCLYLQKDKYLTLQEISSKIDMSSVHSTVYLNILHKAGKVIKSHTGKSFKLANEMT</sequence>
<dbReference type="Proteomes" id="UP001300502">
    <property type="component" value="Unassembled WGS sequence"/>
</dbReference>
<accession>A0AAV9I741</accession>
<dbReference type="AlphaFoldDB" id="A0AAV9I741"/>
<protein>
    <submittedName>
        <fullName evidence="1">Uncharacterized protein</fullName>
    </submittedName>
</protein>
<dbReference type="InterPro" id="IPR036388">
    <property type="entry name" value="WH-like_DNA-bd_sf"/>
</dbReference>
<keyword evidence="2" id="KW-1185">Reference proteome</keyword>
<proteinExistence type="predicted"/>
<organism evidence="1 2">
    <name type="scientific">Galdieria yellowstonensis</name>
    <dbReference type="NCBI Taxonomy" id="3028027"/>
    <lineage>
        <taxon>Eukaryota</taxon>
        <taxon>Rhodophyta</taxon>
        <taxon>Bangiophyceae</taxon>
        <taxon>Galdieriales</taxon>
        <taxon>Galdieriaceae</taxon>
        <taxon>Galdieria</taxon>
    </lineage>
</organism>
<name>A0AAV9I741_9RHOD</name>
<gene>
    <name evidence="1" type="ORF">GAYE_HPESCF16G0162</name>
</gene>
<comment type="caution">
    <text evidence="1">The sequence shown here is derived from an EMBL/GenBank/DDBJ whole genome shotgun (WGS) entry which is preliminary data.</text>
</comment>
<dbReference type="EMBL" id="JANCYU010000003">
    <property type="protein sequence ID" value="KAK4522282.1"/>
    <property type="molecule type" value="Genomic_DNA"/>
</dbReference>
<evidence type="ECO:0000313" key="2">
    <source>
        <dbReference type="Proteomes" id="UP001300502"/>
    </source>
</evidence>
<dbReference type="Gene3D" id="1.10.10.10">
    <property type="entry name" value="Winged helix-like DNA-binding domain superfamily/Winged helix DNA-binding domain"/>
    <property type="match status" value="1"/>
</dbReference>